<dbReference type="OrthoDB" id="8910393at2"/>
<dbReference type="Proteomes" id="UP000298438">
    <property type="component" value="Unassembled WGS sequence"/>
</dbReference>
<keyword evidence="3" id="KW-1185">Reference proteome</keyword>
<evidence type="ECO:0000256" key="1">
    <source>
        <dbReference type="SAM" id="SignalP"/>
    </source>
</evidence>
<proteinExistence type="predicted"/>
<evidence type="ECO:0008006" key="4">
    <source>
        <dbReference type="Google" id="ProtNLM"/>
    </source>
</evidence>
<feature type="signal peptide" evidence="1">
    <location>
        <begin position="1"/>
        <end position="19"/>
    </location>
</feature>
<feature type="chain" id="PRO_5021296034" description="DUF2059 domain-containing protein" evidence="1">
    <location>
        <begin position="20"/>
        <end position="157"/>
    </location>
</feature>
<organism evidence="2 3">
    <name type="scientific">Zemynaea arenosa</name>
    <dbReference type="NCBI Taxonomy" id="2561931"/>
    <lineage>
        <taxon>Bacteria</taxon>
        <taxon>Pseudomonadati</taxon>
        <taxon>Pseudomonadota</taxon>
        <taxon>Betaproteobacteria</taxon>
        <taxon>Burkholderiales</taxon>
        <taxon>Oxalobacteraceae</taxon>
        <taxon>Telluria group</taxon>
        <taxon>Zemynaea</taxon>
    </lineage>
</organism>
<name>A0A4Y9SPB2_9BURK</name>
<dbReference type="EMBL" id="SPVF01000076">
    <property type="protein sequence ID" value="TFW25523.1"/>
    <property type="molecule type" value="Genomic_DNA"/>
</dbReference>
<evidence type="ECO:0000313" key="3">
    <source>
        <dbReference type="Proteomes" id="UP000298438"/>
    </source>
</evidence>
<gene>
    <name evidence="2" type="ORF">E4L96_05455</name>
</gene>
<keyword evidence="1" id="KW-0732">Signal</keyword>
<evidence type="ECO:0000313" key="2">
    <source>
        <dbReference type="EMBL" id="TFW25523.1"/>
    </source>
</evidence>
<comment type="caution">
    <text evidence="2">The sequence shown here is derived from an EMBL/GenBank/DDBJ whole genome shotgun (WGS) entry which is preliminary data.</text>
</comment>
<dbReference type="AlphaFoldDB" id="A0A4Y9SPB2"/>
<protein>
    <recommendedName>
        <fullName evidence="4">DUF2059 domain-containing protein</fullName>
    </recommendedName>
</protein>
<reference evidence="2 3" key="1">
    <citation type="submission" date="2019-03" db="EMBL/GenBank/DDBJ databases">
        <title>Draft Genome Sequence of Massilia arenosa sp. nov., a Novel Massilia Species Isolated from a Sandy-loam Maize Soil.</title>
        <authorList>
            <person name="Raths R."/>
            <person name="Peta V."/>
            <person name="Bucking H."/>
        </authorList>
    </citation>
    <scope>NUCLEOTIDE SEQUENCE [LARGE SCALE GENOMIC DNA]</scope>
    <source>
        <strain evidence="2 3">MC02</strain>
    </source>
</reference>
<dbReference type="RefSeq" id="WP_135206204.1">
    <property type="nucleotide sequence ID" value="NZ_SPVF01000076.1"/>
</dbReference>
<sequence>MRVMILMVVWVLAAAPAWAGSQEACIGMVHGAKLGASFGEMLFQTGTQTKTYSMLANRVGNERAESMFRAEMPAVVARYQAEWNGNLARAWGQLLSDAECRSLAELGGKSPYRQRFETYTPAAAEAMRTTSGPLLQRAVSDALYSAFVKAMAPPPVR</sequence>
<accession>A0A4Y9SPB2</accession>